<proteinExistence type="predicted"/>
<feature type="region of interest" description="Disordered" evidence="3">
    <location>
        <begin position="185"/>
        <end position="212"/>
    </location>
</feature>
<name>A0A366FBL6_9HYPH</name>
<dbReference type="PROSITE" id="PS50977">
    <property type="entry name" value="HTH_TETR_2"/>
    <property type="match status" value="1"/>
</dbReference>
<reference evidence="5 6" key="1">
    <citation type="submission" date="2018-06" db="EMBL/GenBank/DDBJ databases">
        <title>Genomic Encyclopedia of Type Strains, Phase IV (KMG-IV): sequencing the most valuable type-strain genomes for metagenomic binning, comparative biology and taxonomic classification.</title>
        <authorList>
            <person name="Goeker M."/>
        </authorList>
    </citation>
    <scope>NUCLEOTIDE SEQUENCE [LARGE SCALE GENOMIC DNA]</scope>
    <source>
        <strain evidence="5 6">DSM 24875</strain>
    </source>
</reference>
<evidence type="ECO:0000313" key="6">
    <source>
        <dbReference type="Proteomes" id="UP000253529"/>
    </source>
</evidence>
<gene>
    <name evidence="5" type="ORF">DFR50_11644</name>
</gene>
<keyword evidence="1 2" id="KW-0238">DNA-binding</keyword>
<dbReference type="InterPro" id="IPR001647">
    <property type="entry name" value="HTH_TetR"/>
</dbReference>
<dbReference type="InterPro" id="IPR050109">
    <property type="entry name" value="HTH-type_TetR-like_transc_reg"/>
</dbReference>
<dbReference type="GO" id="GO:0003700">
    <property type="term" value="F:DNA-binding transcription factor activity"/>
    <property type="evidence" value="ECO:0007669"/>
    <property type="project" value="TreeGrafter"/>
</dbReference>
<feature type="compositionally biased region" description="Polar residues" evidence="3">
    <location>
        <begin position="202"/>
        <end position="212"/>
    </location>
</feature>
<dbReference type="Gene3D" id="1.10.357.10">
    <property type="entry name" value="Tetracycline Repressor, domain 2"/>
    <property type="match status" value="1"/>
</dbReference>
<evidence type="ECO:0000259" key="4">
    <source>
        <dbReference type="PROSITE" id="PS50977"/>
    </source>
</evidence>
<evidence type="ECO:0000256" key="3">
    <source>
        <dbReference type="SAM" id="MobiDB-lite"/>
    </source>
</evidence>
<dbReference type="Pfam" id="PF00440">
    <property type="entry name" value="TetR_N"/>
    <property type="match status" value="1"/>
</dbReference>
<dbReference type="SUPFAM" id="SSF48498">
    <property type="entry name" value="Tetracyclin repressor-like, C-terminal domain"/>
    <property type="match status" value="1"/>
</dbReference>
<dbReference type="InterPro" id="IPR036271">
    <property type="entry name" value="Tet_transcr_reg_TetR-rel_C_sf"/>
</dbReference>
<evidence type="ECO:0000313" key="5">
    <source>
        <dbReference type="EMBL" id="RBP11350.1"/>
    </source>
</evidence>
<dbReference type="SUPFAM" id="SSF46689">
    <property type="entry name" value="Homeodomain-like"/>
    <property type="match status" value="1"/>
</dbReference>
<evidence type="ECO:0000256" key="2">
    <source>
        <dbReference type="PROSITE-ProRule" id="PRU00335"/>
    </source>
</evidence>
<dbReference type="PANTHER" id="PTHR30055:SF226">
    <property type="entry name" value="HTH-TYPE TRANSCRIPTIONAL REGULATOR PKSA"/>
    <property type="match status" value="1"/>
</dbReference>
<feature type="domain" description="HTH tetR-type" evidence="4">
    <location>
        <begin position="1"/>
        <end position="54"/>
    </location>
</feature>
<comment type="caution">
    <text evidence="5">The sequence shown here is derived from an EMBL/GenBank/DDBJ whole genome shotgun (WGS) entry which is preliminary data.</text>
</comment>
<keyword evidence="6" id="KW-1185">Reference proteome</keyword>
<dbReference type="EMBL" id="QNRK01000016">
    <property type="protein sequence ID" value="RBP11350.1"/>
    <property type="molecule type" value="Genomic_DNA"/>
</dbReference>
<protein>
    <submittedName>
        <fullName evidence="5">TetR family transcriptional regulator</fullName>
    </submittedName>
</protein>
<dbReference type="InterPro" id="IPR009057">
    <property type="entry name" value="Homeodomain-like_sf"/>
</dbReference>
<feature type="DNA-binding region" description="H-T-H motif" evidence="2">
    <location>
        <begin position="17"/>
        <end position="36"/>
    </location>
</feature>
<accession>A0A366FBL6</accession>
<evidence type="ECO:0000256" key="1">
    <source>
        <dbReference type="ARBA" id="ARBA00023125"/>
    </source>
</evidence>
<dbReference type="PANTHER" id="PTHR30055">
    <property type="entry name" value="HTH-TYPE TRANSCRIPTIONAL REGULATOR RUTR"/>
    <property type="match status" value="1"/>
</dbReference>
<sequence>MSAAAKVFAERGYAEAAMERIAQAAGVTKPVLYDHFESKEALFVAVLESMRDRLLAEGRKAASAGATGQARVRAAVRGLLDVAEAAPDAMRVLVCARYGDPVGAKLAKAVQSSAIDSIAAMLAPTSAIGEAWARLATAQFVMSGLHAIALWWFENAGTPKDALAEIAAAIVWRGVSAWETDLTQQISNEPPPLVEGAADETSAGTESKTVSP</sequence>
<dbReference type="Proteomes" id="UP000253529">
    <property type="component" value="Unassembled WGS sequence"/>
</dbReference>
<organism evidence="5 6">
    <name type="scientific">Roseiarcus fermentans</name>
    <dbReference type="NCBI Taxonomy" id="1473586"/>
    <lineage>
        <taxon>Bacteria</taxon>
        <taxon>Pseudomonadati</taxon>
        <taxon>Pseudomonadota</taxon>
        <taxon>Alphaproteobacteria</taxon>
        <taxon>Hyphomicrobiales</taxon>
        <taxon>Roseiarcaceae</taxon>
        <taxon>Roseiarcus</taxon>
    </lineage>
</organism>
<dbReference type="GO" id="GO:0000976">
    <property type="term" value="F:transcription cis-regulatory region binding"/>
    <property type="evidence" value="ECO:0007669"/>
    <property type="project" value="TreeGrafter"/>
</dbReference>
<dbReference type="AlphaFoldDB" id="A0A366FBL6"/>